<reference evidence="5 6" key="1">
    <citation type="journal article" date="2023" name="G3 (Bethesda)">
        <title>A chromosome-length genome assembly and annotation of blackberry (Rubus argutus, cv. 'Hillquist').</title>
        <authorList>
            <person name="Bruna T."/>
            <person name="Aryal R."/>
            <person name="Dudchenko O."/>
            <person name="Sargent D.J."/>
            <person name="Mead D."/>
            <person name="Buti M."/>
            <person name="Cavallini A."/>
            <person name="Hytonen T."/>
            <person name="Andres J."/>
            <person name="Pham M."/>
            <person name="Weisz D."/>
            <person name="Mascagni F."/>
            <person name="Usai G."/>
            <person name="Natali L."/>
            <person name="Bassil N."/>
            <person name="Fernandez G.E."/>
            <person name="Lomsadze A."/>
            <person name="Armour M."/>
            <person name="Olukolu B."/>
            <person name="Poorten T."/>
            <person name="Britton C."/>
            <person name="Davik J."/>
            <person name="Ashrafi H."/>
            <person name="Aiden E.L."/>
            <person name="Borodovsky M."/>
            <person name="Worthington M."/>
        </authorList>
    </citation>
    <scope>NUCLEOTIDE SEQUENCE [LARGE SCALE GENOMIC DNA]</scope>
    <source>
        <strain evidence="5">PI 553951</strain>
    </source>
</reference>
<dbReference type="GO" id="GO:0034220">
    <property type="term" value="P:monoatomic ion transmembrane transport"/>
    <property type="evidence" value="ECO:0007669"/>
    <property type="project" value="UniProtKB-KW"/>
</dbReference>
<dbReference type="PANTHER" id="PTHR45651">
    <property type="entry name" value="CYCLIC NUCLEOTIDE-GATED ION CHANNEL 15-RELATED-RELATED"/>
    <property type="match status" value="1"/>
</dbReference>
<dbReference type="EMBL" id="JBEDUW010000003">
    <property type="protein sequence ID" value="KAK9936829.1"/>
    <property type="molecule type" value="Genomic_DNA"/>
</dbReference>
<dbReference type="InterPro" id="IPR000595">
    <property type="entry name" value="cNMP-bd_dom"/>
</dbReference>
<sequence length="514" mass="58823">MGNVQTYILWESAKALEVQEDKVHAKYEDLEAWMLNNDIPEEIKTEVVKIIKHRKVVEKNYAAGLDEDVDLLFVFNSITADGNRPVASYLKEHFCLNALKKVSILQDMGDDEFYFVLKFSRPVIYEENSYVVRAGEPDDKMLIITQGELIVYTNNTAAGSSSMIIPKSRFEKGEVYGEELLNGPIPISSRDVQCQTKVEAFALTSRGLKFIVTMLRQSRTTSTLFYDPELVNKAYKELTTTRSEKLVQQKMKMDCTEKDILDWLSRNGVNEDLQTSVMKHIKANNVMEKNLDAVVDVKFLFSIYLPWHIEYDIKKNLCMSTLYKVRILDGVDKDVLHRICMSLEPVILPENSCVVKPGGQIDRMLFIVEGEITFSEQTFHVLSRLRKRGNVERTLKKGDFFGEELLTWAFPDVSISKYKPDISRIYVDCCSKVEAFALTKEGVETVVAYYREGTNKFEQLESGRDGVADPKSTSTSPTREQRLDELIQLQGDMLQQHREEMANIGRRLDEIAAS</sequence>
<evidence type="ECO:0000256" key="3">
    <source>
        <dbReference type="SAM" id="MobiDB-lite"/>
    </source>
</evidence>
<dbReference type="GO" id="GO:0016020">
    <property type="term" value="C:membrane"/>
    <property type="evidence" value="ECO:0007669"/>
    <property type="project" value="UniProtKB-SubCell"/>
</dbReference>
<dbReference type="PROSITE" id="PS50042">
    <property type="entry name" value="CNMP_BINDING_3"/>
    <property type="match status" value="2"/>
</dbReference>
<feature type="domain" description="Cyclic nucleotide-binding" evidence="4">
    <location>
        <begin position="104"/>
        <end position="181"/>
    </location>
</feature>
<evidence type="ECO:0000256" key="1">
    <source>
        <dbReference type="ARBA" id="ARBA00023286"/>
    </source>
</evidence>
<proteinExistence type="predicted"/>
<gene>
    <name evidence="5" type="ORF">M0R45_013652</name>
</gene>
<feature type="region of interest" description="Disordered" evidence="3">
    <location>
        <begin position="461"/>
        <end position="480"/>
    </location>
</feature>
<keyword evidence="2" id="KW-0407">Ion channel</keyword>
<keyword evidence="1" id="KW-0406">Ion transport</keyword>
<evidence type="ECO:0000259" key="4">
    <source>
        <dbReference type="PROSITE" id="PS50042"/>
    </source>
</evidence>
<keyword evidence="6" id="KW-1185">Reference proteome</keyword>
<keyword evidence="1" id="KW-1071">Ligand-gated ion channel</keyword>
<dbReference type="AlphaFoldDB" id="A0AAW1XJT5"/>
<feature type="domain" description="Cyclic nucleotide-binding" evidence="4">
    <location>
        <begin position="327"/>
        <end position="447"/>
    </location>
</feature>
<organism evidence="5 6">
    <name type="scientific">Rubus argutus</name>
    <name type="common">Southern blackberry</name>
    <dbReference type="NCBI Taxonomy" id="59490"/>
    <lineage>
        <taxon>Eukaryota</taxon>
        <taxon>Viridiplantae</taxon>
        <taxon>Streptophyta</taxon>
        <taxon>Embryophyta</taxon>
        <taxon>Tracheophyta</taxon>
        <taxon>Spermatophyta</taxon>
        <taxon>Magnoliopsida</taxon>
        <taxon>eudicotyledons</taxon>
        <taxon>Gunneridae</taxon>
        <taxon>Pentapetalae</taxon>
        <taxon>rosids</taxon>
        <taxon>fabids</taxon>
        <taxon>Rosales</taxon>
        <taxon>Rosaceae</taxon>
        <taxon>Rosoideae</taxon>
        <taxon>Rosoideae incertae sedis</taxon>
        <taxon>Rubus</taxon>
    </lineage>
</organism>
<evidence type="ECO:0000256" key="2">
    <source>
        <dbReference type="ARBA" id="ARBA00023303"/>
    </source>
</evidence>
<evidence type="ECO:0000313" key="5">
    <source>
        <dbReference type="EMBL" id="KAK9936829.1"/>
    </source>
</evidence>
<name>A0AAW1XJT5_RUBAR</name>
<evidence type="ECO:0000313" key="6">
    <source>
        <dbReference type="Proteomes" id="UP001457282"/>
    </source>
</evidence>
<dbReference type="CDD" id="cd00038">
    <property type="entry name" value="CAP_ED"/>
    <property type="match status" value="2"/>
</dbReference>
<dbReference type="SUPFAM" id="SSF51206">
    <property type="entry name" value="cAMP-binding domain-like"/>
    <property type="match status" value="2"/>
</dbReference>
<dbReference type="Gene3D" id="2.60.120.10">
    <property type="entry name" value="Jelly Rolls"/>
    <property type="match status" value="2"/>
</dbReference>
<comment type="caution">
    <text evidence="5">The sequence shown here is derived from an EMBL/GenBank/DDBJ whole genome shotgun (WGS) entry which is preliminary data.</text>
</comment>
<dbReference type="InterPro" id="IPR018490">
    <property type="entry name" value="cNMP-bd_dom_sf"/>
</dbReference>
<dbReference type="Proteomes" id="UP001457282">
    <property type="component" value="Unassembled WGS sequence"/>
</dbReference>
<accession>A0AAW1XJT5</accession>
<keyword evidence="1" id="KW-0813">Transport</keyword>
<dbReference type="PANTHER" id="PTHR45651:SF68">
    <property type="entry name" value="ION TRANSPORT DOMAIN-CONTAINING PROTEIN"/>
    <property type="match status" value="1"/>
</dbReference>
<protein>
    <recommendedName>
        <fullName evidence="4">Cyclic nucleotide-binding domain-containing protein</fullName>
    </recommendedName>
</protein>
<dbReference type="SMART" id="SM00100">
    <property type="entry name" value="cNMP"/>
    <property type="match status" value="2"/>
</dbReference>
<dbReference type="InterPro" id="IPR014710">
    <property type="entry name" value="RmlC-like_jellyroll"/>
</dbReference>